<feature type="region of interest" description="Disordered" evidence="1">
    <location>
        <begin position="214"/>
        <end position="418"/>
    </location>
</feature>
<dbReference type="EMBL" id="PGTZ01000011">
    <property type="protein sequence ID" value="PJI85710.1"/>
    <property type="molecule type" value="Genomic_DNA"/>
</dbReference>
<feature type="compositionally biased region" description="Basic and acidic residues" evidence="1">
    <location>
        <begin position="344"/>
        <end position="363"/>
    </location>
</feature>
<dbReference type="AlphaFoldDB" id="A0A2M8W465"/>
<evidence type="ECO:0000313" key="3">
    <source>
        <dbReference type="EMBL" id="PJI85710.1"/>
    </source>
</evidence>
<accession>A0A2M8W465</accession>
<name>A0A2M8W465_9MICO</name>
<comment type="caution">
    <text evidence="3">The sequence shown here is derived from an EMBL/GenBank/DDBJ whole genome shotgun (WGS) entry which is preliminary data.</text>
</comment>
<evidence type="ECO:0000259" key="2">
    <source>
        <dbReference type="Pfam" id="PF11268"/>
    </source>
</evidence>
<feature type="compositionally biased region" description="Basic residues" evidence="1">
    <location>
        <begin position="393"/>
        <end position="402"/>
    </location>
</feature>
<dbReference type="Proteomes" id="UP000231586">
    <property type="component" value="Unassembled WGS sequence"/>
</dbReference>
<evidence type="ECO:0000256" key="1">
    <source>
        <dbReference type="SAM" id="MobiDB-lite"/>
    </source>
</evidence>
<sequence>MNELNLVGLHEDGECLVLECAGQRYTLHIDDALRAAVRRDRPQLERERAQDTGAMSVREIQARIRAGATAEEVASVSGLQLERVRRYEGPVLAEREHVVSRARASLVGPDGSPSLDELVADRLAARGVDPLDVAWDSARDASGDWHVTAVFAAGGVDRTATWRYDAGARDVTARDDEARWLSESEVETRDVLPRSAASARETEVVRAVLSPVDERDASPDAVTTDALLDDLGRRRGRRADEERPRQEGTRHPSRTRPAMTVDLPHLDSEPTGAAECAEEERAGDGTGGTGGTDDAGRDRPDQRGAERSGTPDGTGHRGAQVVALPLRRVADAQDDDEPEVAPAEEDRTVVAAGREHDVDDRDGSTGAPGSAGSTGPDAAGGHDAASGHVTHDRQRRGRRSRTKIPSWDEIMFGARPEQ</sequence>
<dbReference type="InterPro" id="IPR021421">
    <property type="entry name" value="DUF3071"/>
</dbReference>
<feature type="domain" description="DUF3071" evidence="2">
    <location>
        <begin position="1"/>
        <end position="164"/>
    </location>
</feature>
<dbReference type="InterPro" id="IPR047682">
    <property type="entry name" value="SepH-like"/>
</dbReference>
<feature type="compositionally biased region" description="Low complexity" evidence="1">
    <location>
        <begin position="364"/>
        <end position="388"/>
    </location>
</feature>
<gene>
    <name evidence="3" type="ORF">CLV34_2900</name>
</gene>
<feature type="compositionally biased region" description="Acidic residues" evidence="1">
    <location>
        <begin position="332"/>
        <end position="343"/>
    </location>
</feature>
<proteinExistence type="predicted"/>
<keyword evidence="4" id="KW-1185">Reference proteome</keyword>
<dbReference type="Pfam" id="PF11268">
    <property type="entry name" value="DUF3071"/>
    <property type="match status" value="1"/>
</dbReference>
<dbReference type="OrthoDB" id="5180791at2"/>
<reference evidence="3 4" key="1">
    <citation type="submission" date="2017-11" db="EMBL/GenBank/DDBJ databases">
        <title>Genomic Encyclopedia of Archaeal and Bacterial Type Strains, Phase II (KMG-II): From Individual Species to Whole Genera.</title>
        <authorList>
            <person name="Goeker M."/>
        </authorList>
    </citation>
    <scope>NUCLEOTIDE SEQUENCE [LARGE SCALE GENOMIC DNA]</scope>
    <source>
        <strain evidence="3 4">DSM 22413</strain>
    </source>
</reference>
<protein>
    <recommendedName>
        <fullName evidence="2">DUF3071 domain-containing protein</fullName>
    </recommendedName>
</protein>
<feature type="compositionally biased region" description="Basic and acidic residues" evidence="1">
    <location>
        <begin position="230"/>
        <end position="250"/>
    </location>
</feature>
<feature type="compositionally biased region" description="Gly residues" evidence="1">
    <location>
        <begin position="284"/>
        <end position="293"/>
    </location>
</feature>
<evidence type="ECO:0000313" key="4">
    <source>
        <dbReference type="Proteomes" id="UP000231586"/>
    </source>
</evidence>
<feature type="compositionally biased region" description="Basic and acidic residues" evidence="1">
    <location>
        <begin position="294"/>
        <end position="306"/>
    </location>
</feature>
<organism evidence="3 4">
    <name type="scientific">Luteimicrobium subarcticum</name>
    <dbReference type="NCBI Taxonomy" id="620910"/>
    <lineage>
        <taxon>Bacteria</taxon>
        <taxon>Bacillati</taxon>
        <taxon>Actinomycetota</taxon>
        <taxon>Actinomycetes</taxon>
        <taxon>Micrococcales</taxon>
        <taxon>Luteimicrobium</taxon>
    </lineage>
</organism>
<dbReference type="NCBIfam" id="NF040712">
    <property type="entry name" value="SepH"/>
    <property type="match status" value="1"/>
</dbReference>
<dbReference type="RefSeq" id="WP_100350983.1">
    <property type="nucleotide sequence ID" value="NZ_PGTZ01000011.1"/>
</dbReference>